<gene>
    <name evidence="1" type="ORF">CEXT_408341</name>
</gene>
<dbReference type="AlphaFoldDB" id="A0AAV4SBZ9"/>
<proteinExistence type="predicted"/>
<evidence type="ECO:0000313" key="1">
    <source>
        <dbReference type="EMBL" id="GIY31519.1"/>
    </source>
</evidence>
<name>A0AAV4SBZ9_CAEEX</name>
<dbReference type="EMBL" id="BPLR01009388">
    <property type="protein sequence ID" value="GIY31519.1"/>
    <property type="molecule type" value="Genomic_DNA"/>
</dbReference>
<reference evidence="1 2" key="1">
    <citation type="submission" date="2021-06" db="EMBL/GenBank/DDBJ databases">
        <title>Caerostris extrusa draft genome.</title>
        <authorList>
            <person name="Kono N."/>
            <person name="Arakawa K."/>
        </authorList>
    </citation>
    <scope>NUCLEOTIDE SEQUENCE [LARGE SCALE GENOMIC DNA]</scope>
</reference>
<comment type="caution">
    <text evidence="1">The sequence shown here is derived from an EMBL/GenBank/DDBJ whole genome shotgun (WGS) entry which is preliminary data.</text>
</comment>
<dbReference type="Proteomes" id="UP001054945">
    <property type="component" value="Unassembled WGS sequence"/>
</dbReference>
<sequence length="89" mass="10263">MSDERKLKLQTYFLPQEKQLIRVIRGGAYQKKADPAQCFNCQQFYHHLKFCSRDTSPHTAKGCPKAQGGTTLLCSLPRQSYFQHLEMPS</sequence>
<organism evidence="1 2">
    <name type="scientific">Caerostris extrusa</name>
    <name type="common">Bark spider</name>
    <name type="synonym">Caerostris bankana</name>
    <dbReference type="NCBI Taxonomy" id="172846"/>
    <lineage>
        <taxon>Eukaryota</taxon>
        <taxon>Metazoa</taxon>
        <taxon>Ecdysozoa</taxon>
        <taxon>Arthropoda</taxon>
        <taxon>Chelicerata</taxon>
        <taxon>Arachnida</taxon>
        <taxon>Araneae</taxon>
        <taxon>Araneomorphae</taxon>
        <taxon>Entelegynae</taxon>
        <taxon>Araneoidea</taxon>
        <taxon>Araneidae</taxon>
        <taxon>Caerostris</taxon>
    </lineage>
</organism>
<accession>A0AAV4SBZ9</accession>
<protein>
    <submittedName>
        <fullName evidence="1">Uncharacterized protein</fullName>
    </submittedName>
</protein>
<evidence type="ECO:0000313" key="2">
    <source>
        <dbReference type="Proteomes" id="UP001054945"/>
    </source>
</evidence>
<keyword evidence="2" id="KW-1185">Reference proteome</keyword>